<dbReference type="OrthoDB" id="294472at2759"/>
<dbReference type="PROSITE" id="PS00018">
    <property type="entry name" value="EF_HAND_1"/>
    <property type="match status" value="1"/>
</dbReference>
<dbReference type="InterPro" id="IPR002048">
    <property type="entry name" value="EF_hand_dom"/>
</dbReference>
<evidence type="ECO:0000313" key="4">
    <source>
        <dbReference type="Proteomes" id="UP000692954"/>
    </source>
</evidence>
<evidence type="ECO:0000259" key="2">
    <source>
        <dbReference type="PROSITE" id="PS50222"/>
    </source>
</evidence>
<dbReference type="GO" id="GO:0005509">
    <property type="term" value="F:calcium ion binding"/>
    <property type="evidence" value="ECO:0007669"/>
    <property type="project" value="InterPro"/>
</dbReference>
<dbReference type="Pfam" id="PF13499">
    <property type="entry name" value="EF-hand_7"/>
    <property type="match status" value="1"/>
</dbReference>
<accession>A0A8S1NCC5</accession>
<dbReference type="AlphaFoldDB" id="A0A8S1NCC5"/>
<protein>
    <recommendedName>
        <fullName evidence="2">EF-hand domain-containing protein</fullName>
    </recommendedName>
</protein>
<name>A0A8S1NCC5_9CILI</name>
<sequence>MDQLELLKTWKGIKEILQKKYSDINAAFTDLDTNNSGEIEIDDLESELKRNHNIQSDETIRQLFEYLNTSKSGAIDLDEFENHWTQVDQNIKQITNQQKFQQQKQENEQQQQQQQQQQLLISSGQKSTQQFSDLFKSYASGNSPTKYINIQGDFQINHFIQTTGTPPNQQQQRPLNFLDNFNYNKKISPPKHSYLLKSRAEIQQDRLKEMQKRITNIFNGKPEYKNQSPRLKKDFDSYLNNKLVKPITTRRQASYTQLTLDFQNLLPQRKTQKNNEQRLSFNIRTDPSPNRSQDRISLQQYAYQFFDRVYEHKQKSSLMGLQKKQQIQPKTTFMFRL</sequence>
<dbReference type="InterPro" id="IPR018247">
    <property type="entry name" value="EF_Hand_1_Ca_BS"/>
</dbReference>
<reference evidence="3" key="1">
    <citation type="submission" date="2021-01" db="EMBL/GenBank/DDBJ databases">
        <authorList>
            <consortium name="Genoscope - CEA"/>
            <person name="William W."/>
        </authorList>
    </citation>
    <scope>NUCLEOTIDE SEQUENCE</scope>
</reference>
<dbReference type="Proteomes" id="UP000692954">
    <property type="component" value="Unassembled WGS sequence"/>
</dbReference>
<comment type="caution">
    <text evidence="3">The sequence shown here is derived from an EMBL/GenBank/DDBJ whole genome shotgun (WGS) entry which is preliminary data.</text>
</comment>
<dbReference type="PROSITE" id="PS50222">
    <property type="entry name" value="EF_HAND_2"/>
    <property type="match status" value="2"/>
</dbReference>
<evidence type="ECO:0000313" key="3">
    <source>
        <dbReference type="EMBL" id="CAD8090380.1"/>
    </source>
</evidence>
<dbReference type="EMBL" id="CAJJDN010000055">
    <property type="protein sequence ID" value="CAD8090380.1"/>
    <property type="molecule type" value="Genomic_DNA"/>
</dbReference>
<proteinExistence type="predicted"/>
<keyword evidence="4" id="KW-1185">Reference proteome</keyword>
<feature type="domain" description="EF-hand" evidence="2">
    <location>
        <begin position="55"/>
        <end position="90"/>
    </location>
</feature>
<feature type="region of interest" description="Disordered" evidence="1">
    <location>
        <begin position="272"/>
        <end position="293"/>
    </location>
</feature>
<feature type="compositionally biased region" description="Low complexity" evidence="1">
    <location>
        <begin position="100"/>
        <end position="118"/>
    </location>
</feature>
<feature type="domain" description="EF-hand" evidence="2">
    <location>
        <begin position="19"/>
        <end position="54"/>
    </location>
</feature>
<gene>
    <name evidence="3" type="ORF">PSON_ATCC_30995.1.T0550290</name>
</gene>
<feature type="region of interest" description="Disordered" evidence="1">
    <location>
        <begin position="100"/>
        <end position="121"/>
    </location>
</feature>
<feature type="compositionally biased region" description="Polar residues" evidence="1">
    <location>
        <begin position="277"/>
        <end position="293"/>
    </location>
</feature>
<evidence type="ECO:0000256" key="1">
    <source>
        <dbReference type="SAM" id="MobiDB-lite"/>
    </source>
</evidence>
<organism evidence="3 4">
    <name type="scientific">Paramecium sonneborni</name>
    <dbReference type="NCBI Taxonomy" id="65129"/>
    <lineage>
        <taxon>Eukaryota</taxon>
        <taxon>Sar</taxon>
        <taxon>Alveolata</taxon>
        <taxon>Ciliophora</taxon>
        <taxon>Intramacronucleata</taxon>
        <taxon>Oligohymenophorea</taxon>
        <taxon>Peniculida</taxon>
        <taxon>Parameciidae</taxon>
        <taxon>Paramecium</taxon>
    </lineage>
</organism>